<proteinExistence type="predicted"/>
<dbReference type="GO" id="GO:0016787">
    <property type="term" value="F:hydrolase activity"/>
    <property type="evidence" value="ECO:0007669"/>
    <property type="project" value="UniProtKB-KW"/>
</dbReference>
<dbReference type="EMBL" id="WLCI01000003">
    <property type="protein sequence ID" value="MTB94096.1"/>
    <property type="molecule type" value="Genomic_DNA"/>
</dbReference>
<dbReference type="SFLD" id="SFLDG01129">
    <property type="entry name" value="C1.5:_HAD__Beta-PGM__Phosphata"/>
    <property type="match status" value="1"/>
</dbReference>
<dbReference type="NCBIfam" id="TIGR01509">
    <property type="entry name" value="HAD-SF-IA-v3"/>
    <property type="match status" value="1"/>
</dbReference>
<reference evidence="1 2" key="1">
    <citation type="submission" date="2019-10" db="EMBL/GenBank/DDBJ databases">
        <title>Nocardioides novel species isolated from the excrement of Marmot.</title>
        <authorList>
            <person name="Zhang G."/>
        </authorList>
    </citation>
    <scope>NUCLEOTIDE SEQUENCE [LARGE SCALE GENOMIC DNA]</scope>
    <source>
        <strain evidence="2">zg-579</strain>
    </source>
</reference>
<protein>
    <submittedName>
        <fullName evidence="1">HAD-IA family hydrolase</fullName>
    </submittedName>
</protein>
<keyword evidence="2" id="KW-1185">Reference proteome</keyword>
<dbReference type="SUPFAM" id="SSF56784">
    <property type="entry name" value="HAD-like"/>
    <property type="match status" value="1"/>
</dbReference>
<name>A0A6I3J1C9_9ACTN</name>
<dbReference type="SFLD" id="SFLDS00003">
    <property type="entry name" value="Haloacid_Dehalogenase"/>
    <property type="match status" value="1"/>
</dbReference>
<dbReference type="InterPro" id="IPR006439">
    <property type="entry name" value="HAD-SF_hydro_IA"/>
</dbReference>
<keyword evidence="1" id="KW-0378">Hydrolase</keyword>
<dbReference type="PANTHER" id="PTHR43611:SF3">
    <property type="entry name" value="FLAVIN MONONUCLEOTIDE HYDROLASE 1, CHLOROPLATIC"/>
    <property type="match status" value="1"/>
</dbReference>
<comment type="caution">
    <text evidence="1">The sequence shown here is derived from an EMBL/GenBank/DDBJ whole genome shotgun (WGS) entry which is preliminary data.</text>
</comment>
<dbReference type="AlphaFoldDB" id="A0A6I3J1C9"/>
<dbReference type="PRINTS" id="PR00413">
    <property type="entry name" value="HADHALOGNASE"/>
</dbReference>
<dbReference type="InterPro" id="IPR036412">
    <property type="entry name" value="HAD-like_sf"/>
</dbReference>
<dbReference type="Proteomes" id="UP000433406">
    <property type="component" value="Unassembled WGS sequence"/>
</dbReference>
<dbReference type="PANTHER" id="PTHR43611">
    <property type="entry name" value="ALPHA-D-GLUCOSE 1-PHOSPHATE PHOSPHATASE"/>
    <property type="match status" value="1"/>
</dbReference>
<dbReference type="RefSeq" id="WP_154613863.1">
    <property type="nucleotide sequence ID" value="NZ_CP053660.1"/>
</dbReference>
<dbReference type="Pfam" id="PF00702">
    <property type="entry name" value="Hydrolase"/>
    <property type="match status" value="1"/>
</dbReference>
<evidence type="ECO:0000313" key="2">
    <source>
        <dbReference type="Proteomes" id="UP000433406"/>
    </source>
</evidence>
<gene>
    <name evidence="1" type="ORF">GGQ22_03280</name>
</gene>
<dbReference type="Gene3D" id="3.40.50.1000">
    <property type="entry name" value="HAD superfamily/HAD-like"/>
    <property type="match status" value="1"/>
</dbReference>
<accession>A0A6I3J1C9</accession>
<sequence>MRASPSPSPSPSPSVSGTAVRAVLLDADGVLQVNPPGWLDTLRSLVPAGSGERFTEHLFEAEQAALTGHRSFRDVVAEVLEHWGVPERAEDLVAHYHHIEVVSDTAEVARDLRAAGVPVHLATNQHDLRTAYMRDELGYGDLLDSTFSSCELGVTKSDPAFFVRVVERLGLEPAAVLHVDDKDHYVEAAREAGLRGVVWTVDDGPDALRSALREHGLPI</sequence>
<dbReference type="InterPro" id="IPR023214">
    <property type="entry name" value="HAD_sf"/>
</dbReference>
<organism evidence="1 2">
    <name type="scientific">Nocardioides marmotae</name>
    <dbReference type="NCBI Taxonomy" id="2663857"/>
    <lineage>
        <taxon>Bacteria</taxon>
        <taxon>Bacillati</taxon>
        <taxon>Actinomycetota</taxon>
        <taxon>Actinomycetes</taxon>
        <taxon>Propionibacteriales</taxon>
        <taxon>Nocardioidaceae</taxon>
        <taxon>Nocardioides</taxon>
    </lineage>
</organism>
<evidence type="ECO:0000313" key="1">
    <source>
        <dbReference type="EMBL" id="MTB94096.1"/>
    </source>
</evidence>